<evidence type="ECO:0000256" key="1">
    <source>
        <dbReference type="SAM" id="Phobius"/>
    </source>
</evidence>
<keyword evidence="1" id="KW-1133">Transmembrane helix</keyword>
<feature type="transmembrane region" description="Helical" evidence="1">
    <location>
        <begin position="42"/>
        <end position="64"/>
    </location>
</feature>
<dbReference type="GO" id="GO:0016020">
    <property type="term" value="C:membrane"/>
    <property type="evidence" value="ECO:0007669"/>
    <property type="project" value="TreeGrafter"/>
</dbReference>
<dbReference type="PANTHER" id="PTHR26451:SF866">
    <property type="entry name" value="ODORANT RECEPTOR-RELATED"/>
    <property type="match status" value="1"/>
</dbReference>
<dbReference type="Proteomes" id="UP001221898">
    <property type="component" value="Unassembled WGS sequence"/>
</dbReference>
<dbReference type="GO" id="GO:0004984">
    <property type="term" value="F:olfactory receptor activity"/>
    <property type="evidence" value="ECO:0007669"/>
    <property type="project" value="TreeGrafter"/>
</dbReference>
<proteinExistence type="predicted"/>
<keyword evidence="3" id="KW-1185">Reference proteome</keyword>
<feature type="transmembrane region" description="Helical" evidence="1">
    <location>
        <begin position="70"/>
        <end position="86"/>
    </location>
</feature>
<feature type="transmembrane region" description="Helical" evidence="1">
    <location>
        <begin position="12"/>
        <end position="30"/>
    </location>
</feature>
<dbReference type="PANTHER" id="PTHR26451">
    <property type="entry name" value="G_PROTEIN_RECEP_F1_2 DOMAIN-CONTAINING PROTEIN"/>
    <property type="match status" value="1"/>
</dbReference>
<keyword evidence="1" id="KW-0472">Membrane</keyword>
<dbReference type="InterPro" id="IPR052921">
    <property type="entry name" value="GPCR1_Superfamily_Member"/>
</dbReference>
<sequence length="133" mass="14943">MTFEHSLRFSLSLIPVLFFIYINCVMLVTLKSKPAFQGVSRYILFGHMLVADSFQLISSMLSYIIATVKMYMSNVGIIIIYTYFAIMVEAKSASSDKGKATKARNTVLLHLIQLGLSLTSFMVSESPDIRAER</sequence>
<evidence type="ECO:0000313" key="2">
    <source>
        <dbReference type="EMBL" id="KAJ8392132.1"/>
    </source>
</evidence>
<dbReference type="AlphaFoldDB" id="A0AAD7RXH3"/>
<keyword evidence="1" id="KW-0812">Transmembrane</keyword>
<dbReference type="GO" id="GO:0005549">
    <property type="term" value="F:odorant binding"/>
    <property type="evidence" value="ECO:0007669"/>
    <property type="project" value="TreeGrafter"/>
</dbReference>
<comment type="caution">
    <text evidence="2">The sequence shown here is derived from an EMBL/GenBank/DDBJ whole genome shotgun (WGS) entry which is preliminary data.</text>
</comment>
<protein>
    <submittedName>
        <fullName evidence="2">Uncharacterized protein</fullName>
    </submittedName>
</protein>
<organism evidence="2 3">
    <name type="scientific">Aldrovandia affinis</name>
    <dbReference type="NCBI Taxonomy" id="143900"/>
    <lineage>
        <taxon>Eukaryota</taxon>
        <taxon>Metazoa</taxon>
        <taxon>Chordata</taxon>
        <taxon>Craniata</taxon>
        <taxon>Vertebrata</taxon>
        <taxon>Euteleostomi</taxon>
        <taxon>Actinopterygii</taxon>
        <taxon>Neopterygii</taxon>
        <taxon>Teleostei</taxon>
        <taxon>Notacanthiformes</taxon>
        <taxon>Halosauridae</taxon>
        <taxon>Aldrovandia</taxon>
    </lineage>
</organism>
<accession>A0AAD7RXH3</accession>
<evidence type="ECO:0000313" key="3">
    <source>
        <dbReference type="Proteomes" id="UP001221898"/>
    </source>
</evidence>
<dbReference type="EMBL" id="JAINUG010000149">
    <property type="protein sequence ID" value="KAJ8392132.1"/>
    <property type="molecule type" value="Genomic_DNA"/>
</dbReference>
<name>A0AAD7RXH3_9TELE</name>
<reference evidence="2" key="1">
    <citation type="journal article" date="2023" name="Science">
        <title>Genome structures resolve the early diversification of teleost fishes.</title>
        <authorList>
            <person name="Parey E."/>
            <person name="Louis A."/>
            <person name="Montfort J."/>
            <person name="Bouchez O."/>
            <person name="Roques C."/>
            <person name="Iampietro C."/>
            <person name="Lluch J."/>
            <person name="Castinel A."/>
            <person name="Donnadieu C."/>
            <person name="Desvignes T."/>
            <person name="Floi Bucao C."/>
            <person name="Jouanno E."/>
            <person name="Wen M."/>
            <person name="Mejri S."/>
            <person name="Dirks R."/>
            <person name="Jansen H."/>
            <person name="Henkel C."/>
            <person name="Chen W.J."/>
            <person name="Zahm M."/>
            <person name="Cabau C."/>
            <person name="Klopp C."/>
            <person name="Thompson A.W."/>
            <person name="Robinson-Rechavi M."/>
            <person name="Braasch I."/>
            <person name="Lecointre G."/>
            <person name="Bobe J."/>
            <person name="Postlethwait J.H."/>
            <person name="Berthelot C."/>
            <person name="Roest Crollius H."/>
            <person name="Guiguen Y."/>
        </authorList>
    </citation>
    <scope>NUCLEOTIDE SEQUENCE</scope>
    <source>
        <strain evidence="2">NC1722</strain>
    </source>
</reference>
<gene>
    <name evidence="2" type="ORF">AAFF_G00079380</name>
</gene>